<accession>A0A133UJU2</accession>
<dbReference type="PANTHER" id="PTHR30108">
    <property type="entry name" value="3-OCTAPRENYL-4-HYDROXYBENZOATE CARBOXY-LYASE-RELATED"/>
    <property type="match status" value="1"/>
</dbReference>
<dbReference type="EMBL" id="LHXR01000183">
    <property type="protein sequence ID" value="KXA94475.1"/>
    <property type="molecule type" value="Genomic_DNA"/>
</dbReference>
<dbReference type="GO" id="GO:0005737">
    <property type="term" value="C:cytoplasm"/>
    <property type="evidence" value="ECO:0007669"/>
    <property type="project" value="TreeGrafter"/>
</dbReference>
<reference evidence="2 3" key="1">
    <citation type="journal article" date="2016" name="Sci. Rep.">
        <title>Metabolic traits of an uncultured archaeal lineage -MSBL1- from brine pools of the Red Sea.</title>
        <authorList>
            <person name="Mwirichia R."/>
            <person name="Alam I."/>
            <person name="Rashid M."/>
            <person name="Vinu M."/>
            <person name="Ba-Alawi W."/>
            <person name="Anthony Kamau A."/>
            <person name="Kamanda Ngugi D."/>
            <person name="Goker M."/>
            <person name="Klenk H.P."/>
            <person name="Bajic V."/>
            <person name="Stingl U."/>
        </authorList>
    </citation>
    <scope>NUCLEOTIDE SEQUENCE [LARGE SCALE GENOMIC DNA]</scope>
    <source>
        <strain evidence="2">SCGC-AAA259I09</strain>
    </source>
</reference>
<keyword evidence="3" id="KW-1185">Reference proteome</keyword>
<protein>
    <recommendedName>
        <fullName evidence="1">3-octaprenyl-4-hydroxybenzoate carboxy-lyase-like N-terminal domain-containing protein</fullName>
    </recommendedName>
</protein>
<organism evidence="2 3">
    <name type="scientific">candidate division MSBL1 archaeon SCGC-AAA259I09</name>
    <dbReference type="NCBI Taxonomy" id="1698267"/>
    <lineage>
        <taxon>Archaea</taxon>
        <taxon>Methanobacteriati</taxon>
        <taxon>Methanobacteriota</taxon>
        <taxon>candidate division MSBL1</taxon>
    </lineage>
</organism>
<feature type="non-terminal residue" evidence="2">
    <location>
        <position position="77"/>
    </location>
</feature>
<dbReference type="Pfam" id="PF20695">
    <property type="entry name" value="UbiD_N"/>
    <property type="match status" value="1"/>
</dbReference>
<evidence type="ECO:0000313" key="3">
    <source>
        <dbReference type="Proteomes" id="UP000070463"/>
    </source>
</evidence>
<evidence type="ECO:0000313" key="2">
    <source>
        <dbReference type="EMBL" id="KXA94475.1"/>
    </source>
</evidence>
<dbReference type="InterPro" id="IPR049383">
    <property type="entry name" value="UbiD-like_N"/>
</dbReference>
<gene>
    <name evidence="2" type="ORF">AKJ37_07580</name>
</gene>
<dbReference type="AlphaFoldDB" id="A0A133UJU2"/>
<dbReference type="Proteomes" id="UP000070463">
    <property type="component" value="Unassembled WGS sequence"/>
</dbReference>
<dbReference type="PANTHER" id="PTHR30108:SF17">
    <property type="entry name" value="FERULIC ACID DECARBOXYLASE 1"/>
    <property type="match status" value="1"/>
</dbReference>
<evidence type="ECO:0000259" key="1">
    <source>
        <dbReference type="Pfam" id="PF20695"/>
    </source>
</evidence>
<dbReference type="GO" id="GO:0016831">
    <property type="term" value="F:carboxy-lyase activity"/>
    <property type="evidence" value="ECO:0007669"/>
    <property type="project" value="InterPro"/>
</dbReference>
<dbReference type="SUPFAM" id="SSF50475">
    <property type="entry name" value="FMN-binding split barrel"/>
    <property type="match status" value="1"/>
</dbReference>
<feature type="domain" description="3-octaprenyl-4-hydroxybenzoate carboxy-lyase-like N-terminal" evidence="1">
    <location>
        <begin position="5"/>
        <end position="75"/>
    </location>
</feature>
<sequence length="77" mass="9143">MREFLDFLREKKDLQEIEKEVDPEWEVNGITRKCLEEGGPALLFKNIKGAEFPLLCNLLGIDRRYLWSLGIDNWNKF</sequence>
<dbReference type="InterPro" id="IPR002830">
    <property type="entry name" value="UbiD"/>
</dbReference>
<proteinExistence type="predicted"/>
<name>A0A133UJU2_9EURY</name>
<comment type="caution">
    <text evidence="2">The sequence shown here is derived from an EMBL/GenBank/DDBJ whole genome shotgun (WGS) entry which is preliminary data.</text>
</comment>